<gene>
    <name evidence="3" type="ORF">EV196_106208</name>
</gene>
<keyword evidence="1" id="KW-0812">Transmembrane</keyword>
<dbReference type="Pfam" id="PF00535">
    <property type="entry name" value="Glycos_transf_2"/>
    <property type="match status" value="1"/>
</dbReference>
<keyword evidence="1" id="KW-0472">Membrane</keyword>
<keyword evidence="1" id="KW-1133">Transmembrane helix</keyword>
<proteinExistence type="predicted"/>
<name>A0A4V2QDN3_9FLAO</name>
<evidence type="ECO:0000259" key="2">
    <source>
        <dbReference type="Pfam" id="PF00535"/>
    </source>
</evidence>
<feature type="domain" description="Glycosyltransferase 2-like" evidence="2">
    <location>
        <begin position="5"/>
        <end position="122"/>
    </location>
</feature>
<dbReference type="Proteomes" id="UP000295455">
    <property type="component" value="Unassembled WGS sequence"/>
</dbReference>
<dbReference type="PANTHER" id="PTHR22916">
    <property type="entry name" value="GLYCOSYLTRANSFERASE"/>
    <property type="match status" value="1"/>
</dbReference>
<organism evidence="3 4">
    <name type="scientific">Mariniflexile fucanivorans</name>
    <dbReference type="NCBI Taxonomy" id="264023"/>
    <lineage>
        <taxon>Bacteria</taxon>
        <taxon>Pseudomonadati</taxon>
        <taxon>Bacteroidota</taxon>
        <taxon>Flavobacteriia</taxon>
        <taxon>Flavobacteriales</taxon>
        <taxon>Flavobacteriaceae</taxon>
        <taxon>Mariniflexile</taxon>
    </lineage>
</organism>
<dbReference type="AlphaFoldDB" id="A0A4V2QDN3"/>
<keyword evidence="3" id="KW-0808">Transferase</keyword>
<dbReference type="EMBL" id="SLUP01000006">
    <property type="protein sequence ID" value="TCL65017.1"/>
    <property type="molecule type" value="Genomic_DNA"/>
</dbReference>
<evidence type="ECO:0000256" key="1">
    <source>
        <dbReference type="SAM" id="Phobius"/>
    </source>
</evidence>
<dbReference type="RefSeq" id="WP_132218289.1">
    <property type="nucleotide sequence ID" value="NZ_OX156936.1"/>
</dbReference>
<dbReference type="GO" id="GO:0016758">
    <property type="term" value="F:hexosyltransferase activity"/>
    <property type="evidence" value="ECO:0007669"/>
    <property type="project" value="UniProtKB-ARBA"/>
</dbReference>
<accession>A0A4V2QDN3</accession>
<evidence type="ECO:0000313" key="3">
    <source>
        <dbReference type="EMBL" id="TCL65017.1"/>
    </source>
</evidence>
<reference evidence="3 4" key="1">
    <citation type="submission" date="2019-03" db="EMBL/GenBank/DDBJ databases">
        <title>Genomic Encyclopedia of Type Strains, Phase IV (KMG-IV): sequencing the most valuable type-strain genomes for metagenomic binning, comparative biology and taxonomic classification.</title>
        <authorList>
            <person name="Goeker M."/>
        </authorList>
    </citation>
    <scope>NUCLEOTIDE SEQUENCE [LARGE SCALE GENOMIC DNA]</scope>
    <source>
        <strain evidence="3 4">DSM 18792</strain>
    </source>
</reference>
<protein>
    <submittedName>
        <fullName evidence="3">Glycosyl transferase family 2</fullName>
    </submittedName>
</protein>
<evidence type="ECO:0000313" key="4">
    <source>
        <dbReference type="Proteomes" id="UP000295455"/>
    </source>
</evidence>
<dbReference type="InterPro" id="IPR029044">
    <property type="entry name" value="Nucleotide-diphossugar_trans"/>
</dbReference>
<dbReference type="SUPFAM" id="SSF53448">
    <property type="entry name" value="Nucleotide-diphospho-sugar transferases"/>
    <property type="match status" value="1"/>
</dbReference>
<dbReference type="InterPro" id="IPR001173">
    <property type="entry name" value="Glyco_trans_2-like"/>
</dbReference>
<comment type="caution">
    <text evidence="3">The sequence shown here is derived from an EMBL/GenBank/DDBJ whole genome shotgun (WGS) entry which is preliminary data.</text>
</comment>
<keyword evidence="4" id="KW-1185">Reference proteome</keyword>
<dbReference type="Gene3D" id="3.90.550.10">
    <property type="entry name" value="Spore Coat Polysaccharide Biosynthesis Protein SpsA, Chain A"/>
    <property type="match status" value="1"/>
</dbReference>
<dbReference type="OrthoDB" id="9810303at2"/>
<dbReference type="CDD" id="cd00761">
    <property type="entry name" value="Glyco_tranf_GTA_type"/>
    <property type="match status" value="1"/>
</dbReference>
<feature type="transmembrane region" description="Helical" evidence="1">
    <location>
        <begin position="271"/>
        <end position="289"/>
    </location>
</feature>
<sequence length="293" mass="33614">MKTITVFTPTYNRAFCLGNLYESLVRQTSQDFKWLIIDDGSSDNTNNLVNTWIVENKIDIQYQYQENQGMHGGHNTAYSLINTELNVCIDSDDFLPNNAVELILDFWNENGSNKYAGIVGLDGNKGGEIIGTPFPTNIKESSLIDLYEKHKVTGDKKLVLRTEIVKKYPIYPLFKGERFVPLGYKYLLIDQDYTLLTLNEILCIVEYLPDGSSLNILKQYKKNPKGFAFSRLAEMQYGPTFLFRFKKAIHYVCSSIMAKNSNFIKESPKKILTVTAIPFGLLLYTYIYIKTYE</sequence>
<dbReference type="PANTHER" id="PTHR22916:SF3">
    <property type="entry name" value="UDP-GLCNAC:BETAGAL BETA-1,3-N-ACETYLGLUCOSAMINYLTRANSFERASE-LIKE PROTEIN 1"/>
    <property type="match status" value="1"/>
</dbReference>